<evidence type="ECO:0000256" key="5">
    <source>
        <dbReference type="SAM" id="Phobius"/>
    </source>
</evidence>
<dbReference type="PROSITE" id="PS50111">
    <property type="entry name" value="CHEMOTAXIS_TRANSDUC_2"/>
    <property type="match status" value="1"/>
</dbReference>
<evidence type="ECO:0000256" key="3">
    <source>
        <dbReference type="PROSITE-ProRule" id="PRU00284"/>
    </source>
</evidence>
<organism evidence="7 8">
    <name type="scientific">Neiella holothuriorum</name>
    <dbReference type="NCBI Taxonomy" id="2870530"/>
    <lineage>
        <taxon>Bacteria</taxon>
        <taxon>Pseudomonadati</taxon>
        <taxon>Pseudomonadota</taxon>
        <taxon>Gammaproteobacteria</taxon>
        <taxon>Alteromonadales</taxon>
        <taxon>Echinimonadaceae</taxon>
        <taxon>Neiella</taxon>
    </lineage>
</organism>
<keyword evidence="5" id="KW-0812">Transmembrane</keyword>
<keyword evidence="5" id="KW-0472">Membrane</keyword>
<reference evidence="7" key="1">
    <citation type="submission" date="2021-07" db="EMBL/GenBank/DDBJ databases">
        <title>Neiella marina sp. nov., isolated from the intestinal content of sea cucumber Apostichopus japonicus.</title>
        <authorList>
            <person name="Bai X."/>
        </authorList>
    </citation>
    <scope>NUCLEOTIDE SEQUENCE</scope>
    <source>
        <strain evidence="7">126</strain>
    </source>
</reference>
<evidence type="ECO:0000256" key="2">
    <source>
        <dbReference type="ARBA" id="ARBA00023224"/>
    </source>
</evidence>
<dbReference type="InterPro" id="IPR004089">
    <property type="entry name" value="MCPsignal_dom"/>
</dbReference>
<name>A0ABS7EDV4_9GAMM</name>
<evidence type="ECO:0000313" key="7">
    <source>
        <dbReference type="EMBL" id="MBW8190501.1"/>
    </source>
</evidence>
<dbReference type="SMART" id="SM00283">
    <property type="entry name" value="MA"/>
    <property type="match status" value="1"/>
</dbReference>
<dbReference type="EMBL" id="JAHZSS010000004">
    <property type="protein sequence ID" value="MBW8190501.1"/>
    <property type="molecule type" value="Genomic_DNA"/>
</dbReference>
<keyword evidence="4" id="KW-0175">Coiled coil</keyword>
<dbReference type="PANTHER" id="PTHR32089">
    <property type="entry name" value="METHYL-ACCEPTING CHEMOTAXIS PROTEIN MCPB"/>
    <property type="match status" value="1"/>
</dbReference>
<gene>
    <name evidence="7" type="ORF">K0504_05575</name>
</gene>
<feature type="transmembrane region" description="Helical" evidence="5">
    <location>
        <begin position="269"/>
        <end position="290"/>
    </location>
</feature>
<evidence type="ECO:0000256" key="4">
    <source>
        <dbReference type="SAM" id="Coils"/>
    </source>
</evidence>
<evidence type="ECO:0000256" key="1">
    <source>
        <dbReference type="ARBA" id="ARBA00004370"/>
    </source>
</evidence>
<accession>A0ABS7EDV4</accession>
<protein>
    <submittedName>
        <fullName evidence="7">Methyl-accepting chemotaxis protein</fullName>
    </submittedName>
</protein>
<dbReference type="Pfam" id="PF00015">
    <property type="entry name" value="MCPsignal"/>
    <property type="match status" value="1"/>
</dbReference>
<evidence type="ECO:0000313" key="8">
    <source>
        <dbReference type="Proteomes" id="UP001166251"/>
    </source>
</evidence>
<keyword evidence="2 3" id="KW-0807">Transducer</keyword>
<keyword evidence="5" id="KW-1133">Transmembrane helix</keyword>
<dbReference type="Proteomes" id="UP001166251">
    <property type="component" value="Unassembled WGS sequence"/>
</dbReference>
<dbReference type="PANTHER" id="PTHR32089:SF33">
    <property type="entry name" value="TOXIN COREGULATED PILUS BIOSYNTHESIS PROTEIN I"/>
    <property type="match status" value="1"/>
</dbReference>
<dbReference type="SUPFAM" id="SSF58104">
    <property type="entry name" value="Methyl-accepting chemotaxis protein (MCP) signaling domain"/>
    <property type="match status" value="1"/>
</dbReference>
<keyword evidence="8" id="KW-1185">Reference proteome</keyword>
<feature type="domain" description="Methyl-accepting transducer" evidence="6">
    <location>
        <begin position="352"/>
        <end position="588"/>
    </location>
</feature>
<sequence>MKKFRLQVSIALGAILASIILVIALLDFLAFRSESIELNKQVIQEKNLALEAVISEKFHSYESVLSSIKISNHQPGADNLSDSNKASLEDIANVLSGRVNGVYLFDTTGAVYKKDGKKTTQNYLKRSYYSALFKEGKTFFVSTAYTNKNNGKRSLAIAYKVNQDVAVSATLHLDFILGEIKNRQDLFIYSYNRKLVSAPDQELFGTLVKEVQPEFDDLSKDNQELSYAAEVDGATVEMSAFWGNEPVSNWDYITVVNKSSITQSAQSQLLSSLLIGFVCFVIACGILLIVMNRLVLKPVGGAPEEIASLMEKMAEGDISISHANTENDTGIYRSVIAFSTQLSDLVKNSLGISERVSGASDQLNVVMTETLRNMEQEKLQVEQISTAINELSSTSQEVSSKAINAEEQTREGLSRLNIGKATLEKNIALSGDINSSVAATADIINELRKFSIEIGSVLEVINGISEQTNLLALNAAIEAARAGDAGRGFAVVADEVRALASKTQQSTVSIQDIISKLQDQSAKASDNMTHNVELIEDSVVLADQVKASFEDISQAIEAISEINALVATASQEQTSVTDEISRSTTEAFDLVRQNAAAINQTLQASAELAQLAQNQQDELTFFKV</sequence>
<dbReference type="Gene3D" id="1.10.287.950">
    <property type="entry name" value="Methyl-accepting chemotaxis protein"/>
    <property type="match status" value="1"/>
</dbReference>
<evidence type="ECO:0000259" key="6">
    <source>
        <dbReference type="PROSITE" id="PS50111"/>
    </source>
</evidence>
<comment type="subcellular location">
    <subcellularLocation>
        <location evidence="1">Membrane</location>
    </subcellularLocation>
</comment>
<dbReference type="CDD" id="cd11386">
    <property type="entry name" value="MCP_signal"/>
    <property type="match status" value="1"/>
</dbReference>
<proteinExistence type="predicted"/>
<feature type="coiled-coil region" evidence="4">
    <location>
        <begin position="374"/>
        <end position="408"/>
    </location>
</feature>
<dbReference type="Gene3D" id="3.30.450.20">
    <property type="entry name" value="PAS domain"/>
    <property type="match status" value="1"/>
</dbReference>
<dbReference type="RefSeq" id="WP_220103185.1">
    <property type="nucleotide sequence ID" value="NZ_JAHZSS010000004.1"/>
</dbReference>
<comment type="caution">
    <text evidence="7">The sequence shown here is derived from an EMBL/GenBank/DDBJ whole genome shotgun (WGS) entry which is preliminary data.</text>
</comment>